<evidence type="ECO:0000256" key="5">
    <source>
        <dbReference type="ARBA" id="ARBA00022946"/>
    </source>
</evidence>
<dbReference type="Pfam" id="PF00676">
    <property type="entry name" value="E1_dh"/>
    <property type="match status" value="1"/>
</dbReference>
<sequence length="258" mass="29013">MMKRLNLFRSISQIKISGGTLTDFRSNHNFKKDVILPTKPYKLHKLEKGPATETTLTRDEVLKLYTKMNYIRRMETCASNLYKEKQIRGFCHLYSGQEAIAVGVKHVIRDTDAVITAYRCHAWAYIMGIPVREVLCELTGRLHGNVHGKGGSMHMYTKNFFGGNGIVGAQCPLGAGIAFSFKYRGQDNVCFTLYGDGAANQGQLYESMNMAKLWNLPCIFVCENNGYGMGTSAERSSASTEYYTRGDYVPGIWVSKFF</sequence>
<evidence type="ECO:0000259" key="8">
    <source>
        <dbReference type="Pfam" id="PF00676"/>
    </source>
</evidence>
<dbReference type="AlphaFoldDB" id="A0A915JPU0"/>
<dbReference type="Gene3D" id="3.40.50.970">
    <property type="match status" value="1"/>
</dbReference>
<dbReference type="GO" id="GO:0004739">
    <property type="term" value="F:pyruvate dehydrogenase (acetyl-transferring) activity"/>
    <property type="evidence" value="ECO:0007669"/>
    <property type="project" value="UniProtKB-EC"/>
</dbReference>
<dbReference type="CDD" id="cd02000">
    <property type="entry name" value="TPP_E1_PDC_ADC_BCADC"/>
    <property type="match status" value="1"/>
</dbReference>
<evidence type="ECO:0000256" key="1">
    <source>
        <dbReference type="ARBA" id="ARBA00001964"/>
    </source>
</evidence>
<evidence type="ECO:0000313" key="10">
    <source>
        <dbReference type="WBParaSite" id="nRc.2.0.1.t28117-RA"/>
    </source>
</evidence>
<keyword evidence="5" id="KW-0809">Transit peptide</keyword>
<keyword evidence="7" id="KW-0786">Thiamine pyrophosphate</keyword>
<dbReference type="WBParaSite" id="nRc.2.0.1.t28117-RA">
    <property type="protein sequence ID" value="nRc.2.0.1.t28117-RA"/>
    <property type="gene ID" value="nRc.2.0.1.g28117"/>
</dbReference>
<dbReference type="OMA" id="CHAFAYL"/>
<dbReference type="EC" id="1.2.4.1" evidence="3"/>
<comment type="cofactor">
    <cofactor evidence="1">
        <name>thiamine diphosphate</name>
        <dbReference type="ChEBI" id="CHEBI:58937"/>
    </cofactor>
</comment>
<dbReference type="InterPro" id="IPR050642">
    <property type="entry name" value="PDH_E1_Alpha_Subunit"/>
</dbReference>
<evidence type="ECO:0000256" key="3">
    <source>
        <dbReference type="ARBA" id="ARBA00012281"/>
    </source>
</evidence>
<proteinExistence type="predicted"/>
<keyword evidence="9" id="KW-1185">Reference proteome</keyword>
<dbReference type="FunFam" id="3.40.50.970:FF:000013">
    <property type="entry name" value="Pyruvate dehydrogenase E1 component subunit alpha"/>
    <property type="match status" value="1"/>
</dbReference>
<dbReference type="SUPFAM" id="SSF52518">
    <property type="entry name" value="Thiamin diphosphate-binding fold (THDP-binding)"/>
    <property type="match status" value="1"/>
</dbReference>
<dbReference type="Proteomes" id="UP000887565">
    <property type="component" value="Unplaced"/>
</dbReference>
<comment type="subcellular location">
    <subcellularLocation>
        <location evidence="2">Mitochondrion matrix</location>
    </subcellularLocation>
</comment>
<dbReference type="InterPro" id="IPR001017">
    <property type="entry name" value="DH_E1"/>
</dbReference>
<evidence type="ECO:0000256" key="7">
    <source>
        <dbReference type="ARBA" id="ARBA00023052"/>
    </source>
</evidence>
<name>A0A915JPU0_ROMCU</name>
<evidence type="ECO:0000313" key="9">
    <source>
        <dbReference type="Proteomes" id="UP000887565"/>
    </source>
</evidence>
<accession>A0A915JPU0</accession>
<evidence type="ECO:0000256" key="6">
    <source>
        <dbReference type="ARBA" id="ARBA00023002"/>
    </source>
</evidence>
<dbReference type="GO" id="GO:0006086">
    <property type="term" value="P:pyruvate decarboxylation to acetyl-CoA"/>
    <property type="evidence" value="ECO:0007669"/>
    <property type="project" value="TreeGrafter"/>
</dbReference>
<dbReference type="GO" id="GO:0005759">
    <property type="term" value="C:mitochondrial matrix"/>
    <property type="evidence" value="ECO:0007669"/>
    <property type="project" value="UniProtKB-SubCell"/>
</dbReference>
<reference evidence="10" key="1">
    <citation type="submission" date="2022-11" db="UniProtKB">
        <authorList>
            <consortium name="WormBaseParasite"/>
        </authorList>
    </citation>
    <scope>IDENTIFICATION</scope>
</reference>
<keyword evidence="4" id="KW-0597">Phosphoprotein</keyword>
<protein>
    <recommendedName>
        <fullName evidence="3">pyruvate dehydrogenase (acetyl-transferring)</fullName>
        <ecNumber evidence="3">1.2.4.1</ecNumber>
    </recommendedName>
</protein>
<feature type="domain" description="Dehydrogenase E1 component" evidence="8">
    <location>
        <begin position="67"/>
        <end position="254"/>
    </location>
</feature>
<evidence type="ECO:0000256" key="2">
    <source>
        <dbReference type="ARBA" id="ARBA00004305"/>
    </source>
</evidence>
<dbReference type="InterPro" id="IPR029061">
    <property type="entry name" value="THDP-binding"/>
</dbReference>
<organism evidence="9 10">
    <name type="scientific">Romanomermis culicivorax</name>
    <name type="common">Nematode worm</name>
    <dbReference type="NCBI Taxonomy" id="13658"/>
    <lineage>
        <taxon>Eukaryota</taxon>
        <taxon>Metazoa</taxon>
        <taxon>Ecdysozoa</taxon>
        <taxon>Nematoda</taxon>
        <taxon>Enoplea</taxon>
        <taxon>Dorylaimia</taxon>
        <taxon>Mermithida</taxon>
        <taxon>Mermithoidea</taxon>
        <taxon>Mermithidae</taxon>
        <taxon>Romanomermis</taxon>
    </lineage>
</organism>
<dbReference type="PANTHER" id="PTHR11516">
    <property type="entry name" value="PYRUVATE DEHYDROGENASE E1 COMPONENT, ALPHA SUBUNIT BACTERIAL AND ORGANELLAR"/>
    <property type="match status" value="1"/>
</dbReference>
<keyword evidence="6" id="KW-0560">Oxidoreductase</keyword>
<evidence type="ECO:0000256" key="4">
    <source>
        <dbReference type="ARBA" id="ARBA00022553"/>
    </source>
</evidence>
<dbReference type="PANTHER" id="PTHR11516:SF60">
    <property type="entry name" value="PYRUVATE DEHYDROGENASE E1 COMPONENT SUBUNIT ALPHA"/>
    <property type="match status" value="1"/>
</dbReference>